<organism evidence="1 2">
    <name type="scientific">Auritidibacter ignavus</name>
    <dbReference type="NCBI Taxonomy" id="678932"/>
    <lineage>
        <taxon>Bacteria</taxon>
        <taxon>Bacillati</taxon>
        <taxon>Actinomycetota</taxon>
        <taxon>Actinomycetes</taxon>
        <taxon>Micrococcales</taxon>
        <taxon>Micrococcaceae</taxon>
        <taxon>Auritidibacter</taxon>
    </lineage>
</organism>
<dbReference type="Pfam" id="PF16264">
    <property type="entry name" value="SatD"/>
    <property type="match status" value="1"/>
</dbReference>
<name>A0AAJ6AFQ2_9MICC</name>
<dbReference type="AlphaFoldDB" id="A0AAJ6AFQ2"/>
<accession>A0AAJ6AFQ2</accession>
<dbReference type="EMBL" id="CP122566">
    <property type="protein sequence ID" value="WGH92466.1"/>
    <property type="molecule type" value="Genomic_DNA"/>
</dbReference>
<protein>
    <submittedName>
        <fullName evidence="1">SatD family protein</fullName>
    </submittedName>
</protein>
<reference evidence="1 2" key="1">
    <citation type="submission" date="2023-03" db="EMBL/GenBank/DDBJ databases">
        <title>Complete genome sequences of several Auritidibacter ignavus strains isolated from ear infections.</title>
        <authorList>
            <person name="Baehr T."/>
            <person name="Baumhoegger A.M."/>
        </authorList>
    </citation>
    <scope>NUCLEOTIDE SEQUENCE [LARGE SCALE GENOMIC DNA]</scope>
    <source>
        <strain evidence="1 2">BABAE-6</strain>
    </source>
</reference>
<dbReference type="GeneID" id="83696056"/>
<dbReference type="RefSeq" id="WP_158278489.1">
    <property type="nucleotide sequence ID" value="NZ_CP122561.1"/>
</dbReference>
<dbReference type="Proteomes" id="UP001224674">
    <property type="component" value="Chromosome"/>
</dbReference>
<sequence>MTSVPVIFDIVGSRDLPDRVVAHSVIMDAFARIEEQIVPDHPAWATVGDEFQAVYFSWQDAVRSLYRVHLFLPAEVQVRAGVGMGRITTIARSVTGPIHDGPGWIAAREALNEAEVLQQSLPAVRHRLRGEDADLAAAVNAQFLAVDQVLARFKSRERRMAGALLHGVTQREIAQSEGISQAAVSKAVHRSGAAMLLRLDRELAGETS</sequence>
<gene>
    <name evidence="1" type="ORF">QDX21_09075</name>
</gene>
<proteinExistence type="predicted"/>
<evidence type="ECO:0000313" key="2">
    <source>
        <dbReference type="Proteomes" id="UP001224674"/>
    </source>
</evidence>
<evidence type="ECO:0000313" key="1">
    <source>
        <dbReference type="EMBL" id="WGH92466.1"/>
    </source>
</evidence>
<keyword evidence="2" id="KW-1185">Reference proteome</keyword>
<dbReference type="InterPro" id="IPR032580">
    <property type="entry name" value="SatD"/>
</dbReference>